<dbReference type="InterPro" id="IPR016130">
    <property type="entry name" value="Tyr_Pase_AS"/>
</dbReference>
<accession>A0A821XC48</accession>
<feature type="domain" description="Tyrosine specific protein phosphatases" evidence="2">
    <location>
        <begin position="1"/>
        <end position="41"/>
    </location>
</feature>
<dbReference type="Gene3D" id="3.90.190.10">
    <property type="entry name" value="Protein tyrosine phosphatase superfamily"/>
    <property type="match status" value="1"/>
</dbReference>
<organism evidence="3 4">
    <name type="scientific">Rotaria socialis</name>
    <dbReference type="NCBI Taxonomy" id="392032"/>
    <lineage>
        <taxon>Eukaryota</taxon>
        <taxon>Metazoa</taxon>
        <taxon>Spiralia</taxon>
        <taxon>Gnathifera</taxon>
        <taxon>Rotifera</taxon>
        <taxon>Eurotatoria</taxon>
        <taxon>Bdelloidea</taxon>
        <taxon>Philodinida</taxon>
        <taxon>Philodinidae</taxon>
        <taxon>Rotaria</taxon>
    </lineage>
</organism>
<dbReference type="InterPro" id="IPR051281">
    <property type="entry name" value="Dual-spec_lipid-protein_phosph"/>
</dbReference>
<evidence type="ECO:0000313" key="4">
    <source>
        <dbReference type="Proteomes" id="UP000663873"/>
    </source>
</evidence>
<dbReference type="AlphaFoldDB" id="A0A821XC48"/>
<dbReference type="PROSITE" id="PS00383">
    <property type="entry name" value="TYR_PHOSPHATASE_1"/>
    <property type="match status" value="1"/>
</dbReference>
<gene>
    <name evidence="3" type="ORF">UJA718_LOCUS47345</name>
</gene>
<sequence>MADSVTEWFEQNEKNVIAVHCKGGKGRTGTMISVALLKSGVCQTAT</sequence>
<reference evidence="3" key="1">
    <citation type="submission" date="2021-02" db="EMBL/GenBank/DDBJ databases">
        <authorList>
            <person name="Nowell W R."/>
        </authorList>
    </citation>
    <scope>NUCLEOTIDE SEQUENCE</scope>
</reference>
<dbReference type="Proteomes" id="UP000663873">
    <property type="component" value="Unassembled WGS sequence"/>
</dbReference>
<keyword evidence="4" id="KW-1185">Reference proteome</keyword>
<dbReference type="PANTHER" id="PTHR12305">
    <property type="entry name" value="PHOSPHATASE WITH HOMOLOGY TO TENSIN"/>
    <property type="match status" value="1"/>
</dbReference>
<protein>
    <recommendedName>
        <fullName evidence="2">Tyrosine specific protein phosphatases domain-containing protein</fullName>
    </recommendedName>
</protein>
<feature type="non-terminal residue" evidence="3">
    <location>
        <position position="46"/>
    </location>
</feature>
<dbReference type="InterPro" id="IPR000387">
    <property type="entry name" value="Tyr_Pase_dom"/>
</dbReference>
<dbReference type="InterPro" id="IPR057023">
    <property type="entry name" value="PTP-SAK"/>
</dbReference>
<evidence type="ECO:0000259" key="2">
    <source>
        <dbReference type="PROSITE" id="PS50056"/>
    </source>
</evidence>
<name>A0A821XC48_9BILA</name>
<dbReference type="SUPFAM" id="SSF52799">
    <property type="entry name" value="(Phosphotyrosine protein) phosphatases II"/>
    <property type="match status" value="1"/>
</dbReference>
<dbReference type="Pfam" id="PF22784">
    <property type="entry name" value="PTP-SAK"/>
    <property type="match status" value="1"/>
</dbReference>
<evidence type="ECO:0000256" key="1">
    <source>
        <dbReference type="ARBA" id="ARBA00022801"/>
    </source>
</evidence>
<keyword evidence="1" id="KW-0378">Hydrolase</keyword>
<dbReference type="InterPro" id="IPR029021">
    <property type="entry name" value="Prot-tyrosine_phosphatase-like"/>
</dbReference>
<dbReference type="GO" id="GO:0016314">
    <property type="term" value="F:phosphatidylinositol-3,4,5-trisphosphate 3-phosphatase activity"/>
    <property type="evidence" value="ECO:0007669"/>
    <property type="project" value="TreeGrafter"/>
</dbReference>
<proteinExistence type="predicted"/>
<comment type="caution">
    <text evidence="3">The sequence shown here is derived from an EMBL/GenBank/DDBJ whole genome shotgun (WGS) entry which is preliminary data.</text>
</comment>
<dbReference type="EMBL" id="CAJOBP010089319">
    <property type="protein sequence ID" value="CAF4941516.1"/>
    <property type="molecule type" value="Genomic_DNA"/>
</dbReference>
<evidence type="ECO:0000313" key="3">
    <source>
        <dbReference type="EMBL" id="CAF4941516.1"/>
    </source>
</evidence>
<dbReference type="PROSITE" id="PS50056">
    <property type="entry name" value="TYR_PHOSPHATASE_2"/>
    <property type="match status" value="1"/>
</dbReference>
<dbReference type="PANTHER" id="PTHR12305:SF60">
    <property type="entry name" value="PHOSPHATIDYLINOSITOL 3,4,5-TRISPHOSPHATE 3-PHOSPHATASE TPTE2-RELATED"/>
    <property type="match status" value="1"/>
</dbReference>
<dbReference type="GO" id="GO:0005829">
    <property type="term" value="C:cytosol"/>
    <property type="evidence" value="ECO:0007669"/>
    <property type="project" value="TreeGrafter"/>
</dbReference>